<evidence type="ECO:0000313" key="3">
    <source>
        <dbReference type="Proteomes" id="UP000016462"/>
    </source>
</evidence>
<organism evidence="2 3">
    <name type="scientific">Agrococcus pavilionensis RW1</name>
    <dbReference type="NCBI Taxonomy" id="1330458"/>
    <lineage>
        <taxon>Bacteria</taxon>
        <taxon>Bacillati</taxon>
        <taxon>Actinomycetota</taxon>
        <taxon>Actinomycetes</taxon>
        <taxon>Micrococcales</taxon>
        <taxon>Microbacteriaceae</taxon>
        <taxon>Agrococcus</taxon>
    </lineage>
</organism>
<dbReference type="RefSeq" id="WP_021009607.1">
    <property type="nucleotide sequence ID" value="NZ_ASHR01000007.1"/>
</dbReference>
<feature type="transmembrane region" description="Helical" evidence="1">
    <location>
        <begin position="242"/>
        <end position="260"/>
    </location>
</feature>
<dbReference type="AlphaFoldDB" id="U1MTG4"/>
<reference evidence="2 3" key="1">
    <citation type="journal article" date="2013" name="Genome Announc.">
        <title>First draft genome sequence from a member of the genus agrococcus, isolated from modern microbialites.</title>
        <authorList>
            <person name="White R.A.III."/>
            <person name="Grassa C.J."/>
            <person name="Suttle C.A."/>
        </authorList>
    </citation>
    <scope>NUCLEOTIDE SEQUENCE [LARGE SCALE GENOMIC DNA]</scope>
    <source>
        <strain evidence="2 3">RW1</strain>
    </source>
</reference>
<protein>
    <submittedName>
        <fullName evidence="2">Uncharacterized protein</fullName>
    </submittedName>
</protein>
<feature type="transmembrane region" description="Helical" evidence="1">
    <location>
        <begin position="216"/>
        <end position="235"/>
    </location>
</feature>
<evidence type="ECO:0000313" key="2">
    <source>
        <dbReference type="EMBL" id="ERG65236.1"/>
    </source>
</evidence>
<dbReference type="OrthoDB" id="5044126at2"/>
<gene>
    <name evidence="2" type="ORF">L332_12405</name>
</gene>
<keyword evidence="1" id="KW-1133">Transmembrane helix</keyword>
<evidence type="ECO:0000256" key="1">
    <source>
        <dbReference type="SAM" id="Phobius"/>
    </source>
</evidence>
<proteinExistence type="predicted"/>
<name>U1MTG4_9MICO</name>
<dbReference type="Proteomes" id="UP000016462">
    <property type="component" value="Unassembled WGS sequence"/>
</dbReference>
<keyword evidence="1" id="KW-0472">Membrane</keyword>
<accession>U1MTG4</accession>
<sequence>MAAMEQSPKHRDIHVLEGDAMDIYERGSDIASLGVKMTLAASTMEQLVDNGAEQEGLWVDKLTEASKEVYQELDRAGSHYMRVGPYVRDYGSALSTAQSKMRGVVPECERLWTIYETKLEAYQDALAAPVAYPTGEDADDPTARSQAESAKTTAVETAREAKDLAYRNWKAEAKDYDTAYDAWWEEFEAACNGIETANGKGLEDSWLDNLDGLVEFVQTVLSVAGLVLAALALIVGGPIVGLLALIVGVVALGLTIYQFARGDASGWDLGFAIVGVLPIGSLGDFASGGFKTGMKSWVGMSGGMSFGDDAARWSLSATGSGLNPKAWVANMRGLAPEAGYLAGESFEIVGEFLSTHGDDTWEALGSIDHLPWTLAHIGDTMGNYFGVLPGVVRDTVGLFTGIPGTYEQLRWPTY</sequence>
<feature type="transmembrane region" description="Helical" evidence="1">
    <location>
        <begin position="266"/>
        <end position="286"/>
    </location>
</feature>
<keyword evidence="1" id="KW-0812">Transmembrane</keyword>
<comment type="caution">
    <text evidence="2">The sequence shown here is derived from an EMBL/GenBank/DDBJ whole genome shotgun (WGS) entry which is preliminary data.</text>
</comment>
<keyword evidence="3" id="KW-1185">Reference proteome</keyword>
<dbReference type="EMBL" id="ASHR01000007">
    <property type="protein sequence ID" value="ERG65236.1"/>
    <property type="molecule type" value="Genomic_DNA"/>
</dbReference>